<dbReference type="PANTHER" id="PTHR43462">
    <property type="entry name" value="ALANYL-TRNA EDITING PROTEIN"/>
    <property type="match status" value="1"/>
</dbReference>
<dbReference type="SUPFAM" id="SSF55186">
    <property type="entry name" value="ThrRS/AlaRS common domain"/>
    <property type="match status" value="1"/>
</dbReference>
<dbReference type="InterPro" id="IPR009000">
    <property type="entry name" value="Transl_B-barrel_sf"/>
</dbReference>
<name>A0A437QHM3_9PROT</name>
<comment type="subcellular location">
    <subcellularLocation>
        <location evidence="2">Cytoplasm</location>
    </subcellularLocation>
</comment>
<evidence type="ECO:0000256" key="1">
    <source>
        <dbReference type="ARBA" id="ARBA00001947"/>
    </source>
</evidence>
<dbReference type="OrthoDB" id="9812949at2"/>
<dbReference type="Gene3D" id="3.30.980.10">
    <property type="entry name" value="Threonyl-trna Synthetase, Chain A, domain 2"/>
    <property type="match status" value="1"/>
</dbReference>
<dbReference type="GO" id="GO:0006419">
    <property type="term" value="P:alanyl-tRNA aminoacylation"/>
    <property type="evidence" value="ECO:0007669"/>
    <property type="project" value="InterPro"/>
</dbReference>
<keyword evidence="4" id="KW-0479">Metal-binding</keyword>
<dbReference type="AlphaFoldDB" id="A0A437QHM3"/>
<gene>
    <name evidence="8" type="ORF">EOI86_23290</name>
</gene>
<dbReference type="EMBL" id="SADE01000004">
    <property type="protein sequence ID" value="RVU34045.1"/>
    <property type="molecule type" value="Genomic_DNA"/>
</dbReference>
<evidence type="ECO:0000256" key="5">
    <source>
        <dbReference type="ARBA" id="ARBA00022833"/>
    </source>
</evidence>
<evidence type="ECO:0000313" key="9">
    <source>
        <dbReference type="Proteomes" id="UP000287447"/>
    </source>
</evidence>
<dbReference type="PROSITE" id="PS50860">
    <property type="entry name" value="AA_TRNA_LIGASE_II_ALA"/>
    <property type="match status" value="1"/>
</dbReference>
<sequence length="237" mass="25888">MTALLFRDDAYQTEFDATVTAVNERGGIVLDQTLFYYTSGGQPGDKGTLTAEDGTIVEIGTTIKADGDIVHVPGEDQPTLAPGSKVHGTIDWDFRHQLMRMHTCMHLVCSIVPCGVTGGQVGIDKSRLDFDVGEHTLDKEEITEKLNALIRENHPVTAQWITDEELNASPDLVRTMSVQPPRGSGKVRLLKIGEGVDLQPCGGTHVKNTGEIGPVRVSKIENKGKRNRRVNIVFDTD</sequence>
<evidence type="ECO:0000256" key="4">
    <source>
        <dbReference type="ARBA" id="ARBA00022723"/>
    </source>
</evidence>
<dbReference type="GO" id="GO:0005524">
    <property type="term" value="F:ATP binding"/>
    <property type="evidence" value="ECO:0007669"/>
    <property type="project" value="InterPro"/>
</dbReference>
<dbReference type="SUPFAM" id="SSF50447">
    <property type="entry name" value="Translation proteins"/>
    <property type="match status" value="1"/>
</dbReference>
<evidence type="ECO:0000313" key="8">
    <source>
        <dbReference type="EMBL" id="RVU34045.1"/>
    </source>
</evidence>
<evidence type="ECO:0000256" key="3">
    <source>
        <dbReference type="ARBA" id="ARBA00017959"/>
    </source>
</evidence>
<dbReference type="GO" id="GO:0003676">
    <property type="term" value="F:nucleic acid binding"/>
    <property type="evidence" value="ECO:0007669"/>
    <property type="project" value="InterPro"/>
</dbReference>
<dbReference type="InterPro" id="IPR012947">
    <property type="entry name" value="tRNA_SAD"/>
</dbReference>
<dbReference type="InterPro" id="IPR051335">
    <property type="entry name" value="Alanyl-tRNA_Editing_Enzymes"/>
</dbReference>
<dbReference type="GO" id="GO:0046872">
    <property type="term" value="F:metal ion binding"/>
    <property type="evidence" value="ECO:0007669"/>
    <property type="project" value="UniProtKB-KW"/>
</dbReference>
<dbReference type="Gene3D" id="2.40.30.130">
    <property type="match status" value="1"/>
</dbReference>
<dbReference type="GO" id="GO:0004813">
    <property type="term" value="F:alanine-tRNA ligase activity"/>
    <property type="evidence" value="ECO:0007669"/>
    <property type="project" value="InterPro"/>
</dbReference>
<dbReference type="GO" id="GO:0005737">
    <property type="term" value="C:cytoplasm"/>
    <property type="evidence" value="ECO:0007669"/>
    <property type="project" value="UniProtKB-SubCell"/>
</dbReference>
<evidence type="ECO:0000256" key="6">
    <source>
        <dbReference type="ARBA" id="ARBA00032577"/>
    </source>
</evidence>
<keyword evidence="9" id="KW-1185">Reference proteome</keyword>
<feature type="domain" description="Alanyl-transfer RNA synthetases family profile" evidence="7">
    <location>
        <begin position="1"/>
        <end position="237"/>
    </location>
</feature>
<comment type="cofactor">
    <cofactor evidence="1">
        <name>Zn(2+)</name>
        <dbReference type="ChEBI" id="CHEBI:29105"/>
    </cofactor>
</comment>
<evidence type="ECO:0000256" key="2">
    <source>
        <dbReference type="ARBA" id="ARBA00004496"/>
    </source>
</evidence>
<dbReference type="InterPro" id="IPR018164">
    <property type="entry name" value="Ala-tRNA-synth_IIc_N"/>
</dbReference>
<keyword evidence="5" id="KW-0862">Zinc</keyword>
<dbReference type="Pfam" id="PF01411">
    <property type="entry name" value="tRNA-synt_2c"/>
    <property type="match status" value="1"/>
</dbReference>
<evidence type="ECO:0000259" key="7">
    <source>
        <dbReference type="PROSITE" id="PS50860"/>
    </source>
</evidence>
<organism evidence="8 9">
    <name type="scientific">Hwanghaeella grinnelliae</name>
    <dbReference type="NCBI Taxonomy" id="2500179"/>
    <lineage>
        <taxon>Bacteria</taxon>
        <taxon>Pseudomonadati</taxon>
        <taxon>Pseudomonadota</taxon>
        <taxon>Alphaproteobacteria</taxon>
        <taxon>Rhodospirillales</taxon>
        <taxon>Rhodospirillaceae</taxon>
        <taxon>Hwanghaeella</taxon>
    </lineage>
</organism>
<dbReference type="Pfam" id="PF07973">
    <property type="entry name" value="tRNA_SAD"/>
    <property type="match status" value="1"/>
</dbReference>
<dbReference type="RefSeq" id="WP_127768075.1">
    <property type="nucleotide sequence ID" value="NZ_SADE01000004.1"/>
</dbReference>
<comment type="caution">
    <text evidence="8">The sequence shown here is derived from an EMBL/GenBank/DDBJ whole genome shotgun (WGS) entry which is preliminary data.</text>
</comment>
<dbReference type="PANTHER" id="PTHR43462:SF1">
    <property type="entry name" value="ALANYL-TRNA EDITING PROTEIN AARSD1"/>
    <property type="match status" value="1"/>
</dbReference>
<dbReference type="SMART" id="SM00863">
    <property type="entry name" value="tRNA_SAD"/>
    <property type="match status" value="1"/>
</dbReference>
<proteinExistence type="predicted"/>
<reference evidence="9" key="1">
    <citation type="submission" date="2019-01" db="EMBL/GenBank/DDBJ databases">
        <title>Gri0909 isolated from a small marine red alga.</title>
        <authorList>
            <person name="Kim J."/>
            <person name="Jeong S.E."/>
            <person name="Jeon C.O."/>
        </authorList>
    </citation>
    <scope>NUCLEOTIDE SEQUENCE [LARGE SCALE GENOMIC DNA]</scope>
    <source>
        <strain evidence="9">Gri0909</strain>
    </source>
</reference>
<dbReference type="Proteomes" id="UP000287447">
    <property type="component" value="Unassembled WGS sequence"/>
</dbReference>
<accession>A0A437QHM3</accession>
<protein>
    <recommendedName>
        <fullName evidence="3">Alanine--tRNA ligase</fullName>
    </recommendedName>
    <alternativeName>
        <fullName evidence="6">Alanyl-tRNA synthetase</fullName>
    </alternativeName>
</protein>
<dbReference type="GO" id="GO:0002161">
    <property type="term" value="F:aminoacyl-tRNA deacylase activity"/>
    <property type="evidence" value="ECO:0007669"/>
    <property type="project" value="UniProtKB-ARBA"/>
</dbReference>
<dbReference type="InterPro" id="IPR018163">
    <property type="entry name" value="Thr/Ala-tRNA-synth_IIc_edit"/>
</dbReference>
<dbReference type="InterPro" id="IPR018165">
    <property type="entry name" value="Ala-tRNA-synth_IIc_core"/>
</dbReference>